<gene>
    <name evidence="3" type="ordered locus">Dvul_1474</name>
</gene>
<proteinExistence type="predicted"/>
<dbReference type="HOGENOM" id="CLU_1150429_0_0_7"/>
<organism evidence="3 4">
    <name type="scientific">Nitratidesulfovibrio vulgaris (strain DP4)</name>
    <name type="common">Desulfovibrio vulgaris</name>
    <dbReference type="NCBI Taxonomy" id="391774"/>
    <lineage>
        <taxon>Bacteria</taxon>
        <taxon>Pseudomonadati</taxon>
        <taxon>Thermodesulfobacteriota</taxon>
        <taxon>Desulfovibrionia</taxon>
        <taxon>Desulfovibrionales</taxon>
        <taxon>Desulfovibrionaceae</taxon>
        <taxon>Nitratidesulfovibrio</taxon>
    </lineage>
</organism>
<dbReference type="InterPro" id="IPR031939">
    <property type="entry name" value="Adhesin_E-like"/>
</dbReference>
<evidence type="ECO:0000256" key="1">
    <source>
        <dbReference type="SAM" id="SignalP"/>
    </source>
</evidence>
<feature type="chain" id="PRO_5002604084" description="Surface-adhesin protein E-like domain-containing protein" evidence="1">
    <location>
        <begin position="26"/>
        <end position="241"/>
    </location>
</feature>
<dbReference type="InterPro" id="IPR007298">
    <property type="entry name" value="Cu-R_lipoprotein_NlpE"/>
</dbReference>
<evidence type="ECO:0000313" key="3">
    <source>
        <dbReference type="EMBL" id="ABM28492.1"/>
    </source>
</evidence>
<feature type="signal peptide" evidence="1">
    <location>
        <begin position="1"/>
        <end position="25"/>
    </location>
</feature>
<evidence type="ECO:0000313" key="4">
    <source>
        <dbReference type="Proteomes" id="UP000009173"/>
    </source>
</evidence>
<dbReference type="Gene3D" id="2.40.128.640">
    <property type="match status" value="1"/>
</dbReference>
<protein>
    <recommendedName>
        <fullName evidence="2">Surface-adhesin protein E-like domain-containing protein</fullName>
    </recommendedName>
</protein>
<dbReference type="AlphaFoldDB" id="A0A0H3A7M0"/>
<dbReference type="Proteomes" id="UP000009173">
    <property type="component" value="Chromosome"/>
</dbReference>
<sequence length="241" mass="26634" precursor="true">MSLMTCTRGLVLALLLAALPADAFAQSHASSIQDSTGDMLDGRYIGILPCASCPGIRNELTVNQAGYFTLKEVYLDRERSTFRSKGRYTMSQNGTRLTLNDEDKRAYAVRDRQLCQVNADGDPAGEAYCLTRQDEFNGDGQQLFVAPESIKTSTVEGRKVVRFEALMNFEHRMQGGHKSLTATMEIDCAKREVDMPVIAYFEKHDAEGACLESTSTNGGKPLPIQDVQDDVIAQAAQRYCR</sequence>
<accession>A0A0H3A7M0</accession>
<dbReference type="Pfam" id="PF04170">
    <property type="entry name" value="NlpE"/>
    <property type="match status" value="1"/>
</dbReference>
<dbReference type="EMBL" id="CP000527">
    <property type="protein sequence ID" value="ABM28492.1"/>
    <property type="molecule type" value="Genomic_DNA"/>
</dbReference>
<evidence type="ECO:0000259" key="2">
    <source>
        <dbReference type="Pfam" id="PF16747"/>
    </source>
</evidence>
<reference evidence="4" key="1">
    <citation type="journal article" date="2009" name="Environ. Microbiol.">
        <title>Contribution of mobile genetic elements to Desulfovibrio vulgaris genome plasticity.</title>
        <authorList>
            <person name="Walker C.B."/>
            <person name="Stolyar S."/>
            <person name="Chivian D."/>
            <person name="Pinel N."/>
            <person name="Gabster J.A."/>
            <person name="Dehal P.S."/>
            <person name="He Z."/>
            <person name="Yang Z.K."/>
            <person name="Yen H.C."/>
            <person name="Zhou J."/>
            <person name="Wall J.D."/>
            <person name="Hazen T.C."/>
            <person name="Arkin A.P."/>
            <person name="Stahl D.A."/>
        </authorList>
    </citation>
    <scope>NUCLEOTIDE SEQUENCE [LARGE SCALE GENOMIC DNA]</scope>
    <source>
        <strain evidence="4">DP4</strain>
    </source>
</reference>
<keyword evidence="1" id="KW-0732">Signal</keyword>
<dbReference type="KEGG" id="dvl:Dvul_1474"/>
<dbReference type="Pfam" id="PF16747">
    <property type="entry name" value="Adhesin_E"/>
    <property type="match status" value="1"/>
</dbReference>
<name>A0A0H3A7M0_NITV4</name>
<feature type="domain" description="Surface-adhesin protein E-like" evidence="2">
    <location>
        <begin position="137"/>
        <end position="240"/>
    </location>
</feature>